<dbReference type="Proteomes" id="UP001208570">
    <property type="component" value="Unassembled WGS sequence"/>
</dbReference>
<gene>
    <name evidence="1" type="ORF">LSH36_303g00027</name>
</gene>
<dbReference type="Gene3D" id="3.40.50.1110">
    <property type="entry name" value="SGNH hydrolase"/>
    <property type="match status" value="1"/>
</dbReference>
<evidence type="ECO:0000313" key="1">
    <source>
        <dbReference type="EMBL" id="KAK2153238.1"/>
    </source>
</evidence>
<protein>
    <submittedName>
        <fullName evidence="1">Uncharacterized protein</fullName>
    </submittedName>
</protein>
<sequence>MFQRLARCTESNAFSKSAIDTNSENALSKPSVKWLKWLSQDINNEKKGEHLVLSDSICHRMKLVHGYRKIILHLGTNNIFSRDPVTRKKNFSRFSADDIKQLFIKLSDKIHLTNPNCTLFVSAILPRPRDHVITQNKIAEVNSFLEATFGRRYIASDRHFMDEKSQVTTNSTIKILDQYFHPDGLHLTEKGKDLLSDIFRNIIST</sequence>
<keyword evidence="2" id="KW-1185">Reference proteome</keyword>
<accession>A0AAD9JID2</accession>
<evidence type="ECO:0000313" key="2">
    <source>
        <dbReference type="Proteomes" id="UP001208570"/>
    </source>
</evidence>
<organism evidence="1 2">
    <name type="scientific">Paralvinella palmiformis</name>
    <dbReference type="NCBI Taxonomy" id="53620"/>
    <lineage>
        <taxon>Eukaryota</taxon>
        <taxon>Metazoa</taxon>
        <taxon>Spiralia</taxon>
        <taxon>Lophotrochozoa</taxon>
        <taxon>Annelida</taxon>
        <taxon>Polychaeta</taxon>
        <taxon>Sedentaria</taxon>
        <taxon>Canalipalpata</taxon>
        <taxon>Terebellida</taxon>
        <taxon>Terebelliformia</taxon>
        <taxon>Alvinellidae</taxon>
        <taxon>Paralvinella</taxon>
    </lineage>
</organism>
<name>A0AAD9JID2_9ANNE</name>
<reference evidence="1" key="1">
    <citation type="journal article" date="2023" name="Mol. Biol. Evol.">
        <title>Third-Generation Sequencing Reveals the Adaptive Role of the Epigenome in Three Deep-Sea Polychaetes.</title>
        <authorList>
            <person name="Perez M."/>
            <person name="Aroh O."/>
            <person name="Sun Y."/>
            <person name="Lan Y."/>
            <person name="Juniper S.K."/>
            <person name="Young C.R."/>
            <person name="Angers B."/>
            <person name="Qian P.Y."/>
        </authorList>
    </citation>
    <scope>NUCLEOTIDE SEQUENCE</scope>
    <source>
        <strain evidence="1">P08H-3</strain>
    </source>
</reference>
<dbReference type="AlphaFoldDB" id="A0AAD9JID2"/>
<dbReference type="InterPro" id="IPR036514">
    <property type="entry name" value="SGNH_hydro_sf"/>
</dbReference>
<dbReference type="EMBL" id="JAODUP010000303">
    <property type="protein sequence ID" value="KAK2153238.1"/>
    <property type="molecule type" value="Genomic_DNA"/>
</dbReference>
<comment type="caution">
    <text evidence="1">The sequence shown here is derived from an EMBL/GenBank/DDBJ whole genome shotgun (WGS) entry which is preliminary data.</text>
</comment>
<proteinExistence type="predicted"/>
<dbReference type="SUPFAM" id="SSF52266">
    <property type="entry name" value="SGNH hydrolase"/>
    <property type="match status" value="1"/>
</dbReference>
<dbReference type="CDD" id="cd00229">
    <property type="entry name" value="SGNH_hydrolase"/>
    <property type="match status" value="1"/>
</dbReference>